<dbReference type="PROSITE" id="PS50279">
    <property type="entry name" value="BPTI_KUNITZ_2"/>
    <property type="match status" value="1"/>
</dbReference>
<organism evidence="6 7">
    <name type="scientific">Oesophagostomum dentatum</name>
    <name type="common">Nodular worm</name>
    <dbReference type="NCBI Taxonomy" id="61180"/>
    <lineage>
        <taxon>Eukaryota</taxon>
        <taxon>Metazoa</taxon>
        <taxon>Ecdysozoa</taxon>
        <taxon>Nematoda</taxon>
        <taxon>Chromadorea</taxon>
        <taxon>Rhabditida</taxon>
        <taxon>Rhabditina</taxon>
        <taxon>Rhabditomorpha</taxon>
        <taxon>Strongyloidea</taxon>
        <taxon>Strongylidae</taxon>
        <taxon>Oesophagostomum</taxon>
    </lineage>
</organism>
<dbReference type="FunFam" id="4.10.410.10:FF:000002">
    <property type="entry name" value="WAP, follistatin/kazal, immunoglobulin, kunitz and netrin domain-containing 2"/>
    <property type="match status" value="1"/>
</dbReference>
<dbReference type="InterPro" id="IPR002223">
    <property type="entry name" value="Kunitz_BPTI"/>
</dbReference>
<reference evidence="6 7" key="1">
    <citation type="submission" date="2014-03" db="EMBL/GenBank/DDBJ databases">
        <title>Draft genome of the hookworm Oesophagostomum dentatum.</title>
        <authorList>
            <person name="Mitreva M."/>
        </authorList>
    </citation>
    <scope>NUCLEOTIDE SEQUENCE [LARGE SCALE GENOMIC DNA]</scope>
    <source>
        <strain evidence="6 7">OD-Hann</strain>
    </source>
</reference>
<accession>A0A0B1SJS3</accession>
<protein>
    <submittedName>
        <fullName evidence="6">Kunitz/Bovine pancreatic trypsin inhibitor domain protein</fullName>
    </submittedName>
</protein>
<dbReference type="OrthoDB" id="4473401at2759"/>
<dbReference type="EMBL" id="KN573237">
    <property type="protein sequence ID" value="KHJ83485.1"/>
    <property type="molecule type" value="Genomic_DNA"/>
</dbReference>
<dbReference type="InterPro" id="IPR036880">
    <property type="entry name" value="Kunitz_BPTI_sf"/>
</dbReference>
<dbReference type="PANTHER" id="PTHR10083:SF378">
    <property type="entry name" value="KUNITZ_BOVINE PANCREATIC TRYPSIN INHIBITOR DOMAIN PROTEIN"/>
    <property type="match status" value="1"/>
</dbReference>
<evidence type="ECO:0000256" key="3">
    <source>
        <dbReference type="ARBA" id="ARBA00023157"/>
    </source>
</evidence>
<feature type="compositionally biased region" description="Low complexity" evidence="4">
    <location>
        <begin position="71"/>
        <end position="104"/>
    </location>
</feature>
<evidence type="ECO:0000259" key="5">
    <source>
        <dbReference type="PROSITE" id="PS50279"/>
    </source>
</evidence>
<keyword evidence="7" id="KW-1185">Reference proteome</keyword>
<evidence type="ECO:0000256" key="1">
    <source>
        <dbReference type="ARBA" id="ARBA00022690"/>
    </source>
</evidence>
<dbReference type="InterPro" id="IPR050098">
    <property type="entry name" value="TFPI/VKTCI-like"/>
</dbReference>
<proteinExistence type="predicted"/>
<feature type="compositionally biased region" description="Low complexity" evidence="4">
    <location>
        <begin position="51"/>
        <end position="64"/>
    </location>
</feature>
<feature type="region of interest" description="Disordered" evidence="4">
    <location>
        <begin position="1"/>
        <end position="110"/>
    </location>
</feature>
<keyword evidence="2" id="KW-0722">Serine protease inhibitor</keyword>
<dbReference type="Proteomes" id="UP000053660">
    <property type="component" value="Unassembled WGS sequence"/>
</dbReference>
<dbReference type="GO" id="GO:0004867">
    <property type="term" value="F:serine-type endopeptidase inhibitor activity"/>
    <property type="evidence" value="ECO:0007669"/>
    <property type="project" value="UniProtKB-KW"/>
</dbReference>
<dbReference type="PRINTS" id="PR01217">
    <property type="entry name" value="PRICHEXTENSN"/>
</dbReference>
<evidence type="ECO:0000256" key="4">
    <source>
        <dbReference type="SAM" id="MobiDB-lite"/>
    </source>
</evidence>
<keyword evidence="1" id="KW-0646">Protease inhibitor</keyword>
<dbReference type="SMART" id="SM00131">
    <property type="entry name" value="KU"/>
    <property type="match status" value="1"/>
</dbReference>
<dbReference type="AlphaFoldDB" id="A0A0B1SJS3"/>
<dbReference type="GO" id="GO:0005615">
    <property type="term" value="C:extracellular space"/>
    <property type="evidence" value="ECO:0007669"/>
    <property type="project" value="TreeGrafter"/>
</dbReference>
<dbReference type="SUPFAM" id="SSF57362">
    <property type="entry name" value="BPTI-like"/>
    <property type="match status" value="1"/>
</dbReference>
<dbReference type="CDD" id="cd00109">
    <property type="entry name" value="Kunitz-type"/>
    <property type="match status" value="1"/>
</dbReference>
<keyword evidence="3" id="KW-1015">Disulfide bond</keyword>
<name>A0A0B1SJS3_OESDE</name>
<evidence type="ECO:0000313" key="7">
    <source>
        <dbReference type="Proteomes" id="UP000053660"/>
    </source>
</evidence>
<feature type="compositionally biased region" description="Low complexity" evidence="4">
    <location>
        <begin position="9"/>
        <end position="44"/>
    </location>
</feature>
<dbReference type="PANTHER" id="PTHR10083">
    <property type="entry name" value="KUNITZ-TYPE PROTEASE INHIBITOR-RELATED"/>
    <property type="match status" value="1"/>
</dbReference>
<dbReference type="Gene3D" id="4.10.410.10">
    <property type="entry name" value="Pancreatic trypsin inhibitor Kunitz domain"/>
    <property type="match status" value="1"/>
</dbReference>
<dbReference type="Pfam" id="PF00014">
    <property type="entry name" value="Kunitz_BPTI"/>
    <property type="match status" value="1"/>
</dbReference>
<feature type="domain" description="BPTI/Kunitz inhibitor" evidence="5">
    <location>
        <begin position="143"/>
        <end position="193"/>
    </location>
</feature>
<evidence type="ECO:0000313" key="6">
    <source>
        <dbReference type="EMBL" id="KHJ83485.1"/>
    </source>
</evidence>
<dbReference type="PRINTS" id="PR00759">
    <property type="entry name" value="BASICPTASE"/>
</dbReference>
<gene>
    <name evidence="6" type="ORF">OESDEN_16817</name>
</gene>
<sequence>MKSSEHLTSPRTAPTTRSTTPYTTTARSTQPVTTPRPTQPVVTTRPPPPVTTYATAPPVVTTEATTERTTQRPTTQPPTTTAYTQSPVTTQRTVPTEPTEPVEPSEASSPLVITARVTRPPTTVYHTGAPAPYVPLPASQIICTLPPDAGSCFDYVPRWFFNAQSGQCEQFSYGSCGGNENNFEDRALCEQRCMNSQAAMLSQVPDRCSYDKDGGFGKGYNVKW</sequence>
<evidence type="ECO:0000256" key="2">
    <source>
        <dbReference type="ARBA" id="ARBA00022900"/>
    </source>
</evidence>